<evidence type="ECO:0008006" key="3">
    <source>
        <dbReference type="Google" id="ProtNLM"/>
    </source>
</evidence>
<dbReference type="EMBL" id="BAAAMY010000002">
    <property type="protein sequence ID" value="GAA1908537.1"/>
    <property type="molecule type" value="Genomic_DNA"/>
</dbReference>
<name>A0ABN2P0I4_9ACTN</name>
<evidence type="ECO:0000313" key="2">
    <source>
        <dbReference type="Proteomes" id="UP001501612"/>
    </source>
</evidence>
<sequence>MLRYADVDALVRSTRSALQRCLRAVLDGDADAAGEVLETGPARRALRTEAELTLRSRAWVPAPQVQEELRFVAAVGHVDALLDDLARRVADPHGPRALPPSEALDVAALLDAGDRQLAQVLALEPGGGRRARGAATALFTVADHGSARSSPTVRCCGDLAVELLRVSRLAAAVG</sequence>
<proteinExistence type="predicted"/>
<gene>
    <name evidence="1" type="ORF">GCM10009737_06940</name>
</gene>
<protein>
    <recommendedName>
        <fullName evidence="3">DUF222 domain-containing protein</fullName>
    </recommendedName>
</protein>
<comment type="caution">
    <text evidence="1">The sequence shown here is derived from an EMBL/GenBank/DDBJ whole genome shotgun (WGS) entry which is preliminary data.</text>
</comment>
<dbReference type="RefSeq" id="WP_344003783.1">
    <property type="nucleotide sequence ID" value="NZ_BAAAMY010000002.1"/>
</dbReference>
<keyword evidence="2" id="KW-1185">Reference proteome</keyword>
<accession>A0ABN2P0I4</accession>
<reference evidence="1 2" key="1">
    <citation type="journal article" date="2019" name="Int. J. Syst. Evol. Microbiol.">
        <title>The Global Catalogue of Microorganisms (GCM) 10K type strain sequencing project: providing services to taxonomists for standard genome sequencing and annotation.</title>
        <authorList>
            <consortium name="The Broad Institute Genomics Platform"/>
            <consortium name="The Broad Institute Genome Sequencing Center for Infectious Disease"/>
            <person name="Wu L."/>
            <person name="Ma J."/>
        </authorList>
    </citation>
    <scope>NUCLEOTIDE SEQUENCE [LARGE SCALE GENOMIC DNA]</scope>
    <source>
        <strain evidence="1 2">JCM 14046</strain>
    </source>
</reference>
<dbReference type="Proteomes" id="UP001501612">
    <property type="component" value="Unassembled WGS sequence"/>
</dbReference>
<evidence type="ECO:0000313" key="1">
    <source>
        <dbReference type="EMBL" id="GAA1908537.1"/>
    </source>
</evidence>
<organism evidence="1 2">
    <name type="scientific">Nocardioides lentus</name>
    <dbReference type="NCBI Taxonomy" id="338077"/>
    <lineage>
        <taxon>Bacteria</taxon>
        <taxon>Bacillati</taxon>
        <taxon>Actinomycetota</taxon>
        <taxon>Actinomycetes</taxon>
        <taxon>Propionibacteriales</taxon>
        <taxon>Nocardioidaceae</taxon>
        <taxon>Nocardioides</taxon>
    </lineage>
</organism>